<organism evidence="2">
    <name type="scientific">uncultured Nocardioidaceae bacterium</name>
    <dbReference type="NCBI Taxonomy" id="253824"/>
    <lineage>
        <taxon>Bacteria</taxon>
        <taxon>Bacillati</taxon>
        <taxon>Actinomycetota</taxon>
        <taxon>Actinomycetes</taxon>
        <taxon>Propionibacteriales</taxon>
        <taxon>Nocardioidaceae</taxon>
        <taxon>environmental samples</taxon>
    </lineage>
</organism>
<accession>A0A6J4LZR0</accession>
<dbReference type="EMBL" id="CADCUJ010000050">
    <property type="protein sequence ID" value="CAA9346442.1"/>
    <property type="molecule type" value="Genomic_DNA"/>
</dbReference>
<evidence type="ECO:0000256" key="1">
    <source>
        <dbReference type="SAM" id="MobiDB-lite"/>
    </source>
</evidence>
<feature type="compositionally biased region" description="Gly residues" evidence="1">
    <location>
        <begin position="75"/>
        <end position="87"/>
    </location>
</feature>
<reference evidence="2" key="1">
    <citation type="submission" date="2020-02" db="EMBL/GenBank/DDBJ databases">
        <authorList>
            <person name="Meier V. D."/>
        </authorList>
    </citation>
    <scope>NUCLEOTIDE SEQUENCE</scope>
    <source>
        <strain evidence="2">AVDCRST_MAG72</strain>
    </source>
</reference>
<feature type="region of interest" description="Disordered" evidence="1">
    <location>
        <begin position="1"/>
        <end position="263"/>
    </location>
</feature>
<feature type="non-terminal residue" evidence="2">
    <location>
        <position position="1"/>
    </location>
</feature>
<feature type="non-terminal residue" evidence="2">
    <location>
        <position position="353"/>
    </location>
</feature>
<feature type="region of interest" description="Disordered" evidence="1">
    <location>
        <begin position="277"/>
        <end position="301"/>
    </location>
</feature>
<evidence type="ECO:0000313" key="2">
    <source>
        <dbReference type="EMBL" id="CAA9346442.1"/>
    </source>
</evidence>
<name>A0A6J4LZR0_9ACTN</name>
<dbReference type="AlphaFoldDB" id="A0A6J4LZR0"/>
<feature type="compositionally biased region" description="Low complexity" evidence="1">
    <location>
        <begin position="1"/>
        <end position="21"/>
    </location>
</feature>
<protein>
    <submittedName>
        <fullName evidence="2">DNA-dependent DNA polymerase beta chain</fullName>
    </submittedName>
</protein>
<sequence>GQKKVGALGSRGRPARPGGRVAADRLPARAHSRRDLPGQGLPERGEHPARARARRAFGATPQRHAARSARDRLGHPGGGRGVPGREGAGLPASARGGGVRAAGRGRRATAGEAARRSALTLRLVRRRLAHPGDGRHRDRERTRVPCADRPLASAHRGPRALRRATHRPARRRRSRQRAPRREVPAAQGDRGRHPRGRQPRPERGDARPPGGGGRIGALQAPDGRRRDDSTDGGGRPKPGHRRAGPLHGTVDHRRTWDPAAEPVRRRRRLRGLCGARRRRRDQLPARAQRPARRAGRARAGQGLPVLHRQRRARTRAARLPRLRLRPGAAPRRATGAAGQHLAARAPAGVEHWV</sequence>
<feature type="compositionally biased region" description="Basic residues" evidence="1">
    <location>
        <begin position="156"/>
        <end position="178"/>
    </location>
</feature>
<gene>
    <name evidence="2" type="ORF">AVDCRST_MAG72-1147</name>
</gene>
<feature type="compositionally biased region" description="Basic and acidic residues" evidence="1">
    <location>
        <begin position="130"/>
        <end position="143"/>
    </location>
</feature>
<feature type="compositionally biased region" description="Low complexity" evidence="1">
    <location>
        <begin position="108"/>
        <end position="122"/>
    </location>
</feature>
<proteinExistence type="predicted"/>